<evidence type="ECO:0000313" key="2">
    <source>
        <dbReference type="EMBL" id="MCS3903054.1"/>
    </source>
</evidence>
<dbReference type="Proteomes" id="UP001204445">
    <property type="component" value="Unassembled WGS sequence"/>
</dbReference>
<dbReference type="InterPro" id="IPR013078">
    <property type="entry name" value="His_Pase_superF_clade-1"/>
</dbReference>
<comment type="caution">
    <text evidence="2">The sequence shown here is derived from an EMBL/GenBank/DDBJ whole genome shotgun (WGS) entry which is preliminary data.</text>
</comment>
<dbReference type="InterPro" id="IPR029033">
    <property type="entry name" value="His_PPase_superfam"/>
</dbReference>
<dbReference type="Gene3D" id="3.40.50.1240">
    <property type="entry name" value="Phosphoglycerate mutase-like"/>
    <property type="match status" value="1"/>
</dbReference>
<reference evidence="2" key="1">
    <citation type="submission" date="2022-08" db="EMBL/GenBank/DDBJ databases">
        <title>Genomic Encyclopedia of Type Strains, Phase III (KMG-III): the genomes of soil and plant-associated and newly described type strains.</title>
        <authorList>
            <person name="Whitman W."/>
        </authorList>
    </citation>
    <scope>NUCLEOTIDE SEQUENCE</scope>
    <source>
        <strain evidence="2">HMT 1</strain>
    </source>
</reference>
<sequence>MALALVAFSPVPVSLAGESAGDDAEHRPLPLEEAHIEALREGGYLLFLRHGERELGIPAMELIDLAEHVPGVDKPPDDMPGHCLTEAGKESAKILGQLFAKLDIPIGAVYSSPICRAVQTARLAFDRVDERVEVLSFVHHNYGDEADIERHGKRLRQFFREQLRADSNVVMSAHGNMLRPLAVEYDDLEELGFLIFDSDLKLVARANPGELAALIYSLEVPGDATRDMPGKADTAQ</sequence>
<proteinExistence type="predicted"/>
<gene>
    <name evidence="2" type="ORF">J2T55_001071</name>
</gene>
<evidence type="ECO:0000313" key="3">
    <source>
        <dbReference type="Proteomes" id="UP001204445"/>
    </source>
</evidence>
<evidence type="ECO:0000256" key="1">
    <source>
        <dbReference type="PIRSR" id="PIRSR613078-2"/>
    </source>
</evidence>
<accession>A0AAE3L0T0</accession>
<dbReference type="RefSeq" id="WP_259054666.1">
    <property type="nucleotide sequence ID" value="NZ_JANUCT010000006.1"/>
</dbReference>
<dbReference type="SUPFAM" id="SSF53254">
    <property type="entry name" value="Phosphoglycerate mutase-like"/>
    <property type="match status" value="1"/>
</dbReference>
<protein>
    <submittedName>
        <fullName evidence="2">Broad specificity phosphatase PhoE</fullName>
    </submittedName>
</protein>
<dbReference type="EMBL" id="JANUCT010000006">
    <property type="protein sequence ID" value="MCS3903054.1"/>
    <property type="molecule type" value="Genomic_DNA"/>
</dbReference>
<name>A0AAE3L0T0_9GAMM</name>
<feature type="binding site" evidence="1">
    <location>
        <position position="116"/>
    </location>
    <ligand>
        <name>substrate</name>
    </ligand>
</feature>
<dbReference type="Pfam" id="PF00300">
    <property type="entry name" value="His_Phos_1"/>
    <property type="match status" value="1"/>
</dbReference>
<organism evidence="2 3">
    <name type="scientific">Methylohalomonas lacus</name>
    <dbReference type="NCBI Taxonomy" id="398773"/>
    <lineage>
        <taxon>Bacteria</taxon>
        <taxon>Pseudomonadati</taxon>
        <taxon>Pseudomonadota</taxon>
        <taxon>Gammaproteobacteria</taxon>
        <taxon>Methylohalomonadales</taxon>
        <taxon>Methylohalomonadaceae</taxon>
        <taxon>Methylohalomonas</taxon>
    </lineage>
</organism>
<keyword evidence="3" id="KW-1185">Reference proteome</keyword>
<dbReference type="AlphaFoldDB" id="A0AAE3L0T0"/>
<dbReference type="CDD" id="cd07067">
    <property type="entry name" value="HP_PGM_like"/>
    <property type="match status" value="1"/>
</dbReference>